<dbReference type="AlphaFoldDB" id="B4GNV5"/>
<evidence type="ECO:0000313" key="2">
    <source>
        <dbReference type="Proteomes" id="UP000008744"/>
    </source>
</evidence>
<keyword evidence="2" id="KW-1185">Reference proteome</keyword>
<dbReference type="EMBL" id="CH479186">
    <property type="protein sequence ID" value="EDW38838.1"/>
    <property type="molecule type" value="Genomic_DNA"/>
</dbReference>
<dbReference type="Proteomes" id="UP000008744">
    <property type="component" value="Unassembled WGS sequence"/>
</dbReference>
<reference evidence="1 2" key="1">
    <citation type="journal article" date="2007" name="Nature">
        <title>Evolution of genes and genomes on the Drosophila phylogeny.</title>
        <authorList>
            <consortium name="Drosophila 12 Genomes Consortium"/>
            <person name="Clark A.G."/>
            <person name="Eisen M.B."/>
            <person name="Smith D.R."/>
            <person name="Bergman C.M."/>
            <person name="Oliver B."/>
            <person name="Markow T.A."/>
            <person name="Kaufman T.C."/>
            <person name="Kellis M."/>
            <person name="Gelbart W."/>
            <person name="Iyer V.N."/>
            <person name="Pollard D.A."/>
            <person name="Sackton T.B."/>
            <person name="Larracuente A.M."/>
            <person name="Singh N.D."/>
            <person name="Abad J.P."/>
            <person name="Abt D.N."/>
            <person name="Adryan B."/>
            <person name="Aguade M."/>
            <person name="Akashi H."/>
            <person name="Anderson W.W."/>
            <person name="Aquadro C.F."/>
            <person name="Ardell D.H."/>
            <person name="Arguello R."/>
            <person name="Artieri C.G."/>
            <person name="Barbash D.A."/>
            <person name="Barker D."/>
            <person name="Barsanti P."/>
            <person name="Batterham P."/>
            <person name="Batzoglou S."/>
            <person name="Begun D."/>
            <person name="Bhutkar A."/>
            <person name="Blanco E."/>
            <person name="Bosak S.A."/>
            <person name="Bradley R.K."/>
            <person name="Brand A.D."/>
            <person name="Brent M.R."/>
            <person name="Brooks A.N."/>
            <person name="Brown R.H."/>
            <person name="Butlin R.K."/>
            <person name="Caggese C."/>
            <person name="Calvi B.R."/>
            <person name="Bernardo de Carvalho A."/>
            <person name="Caspi A."/>
            <person name="Castrezana S."/>
            <person name="Celniker S.E."/>
            <person name="Chang J.L."/>
            <person name="Chapple C."/>
            <person name="Chatterji S."/>
            <person name="Chinwalla A."/>
            <person name="Civetta A."/>
            <person name="Clifton S.W."/>
            <person name="Comeron J.M."/>
            <person name="Costello J.C."/>
            <person name="Coyne J.A."/>
            <person name="Daub J."/>
            <person name="David R.G."/>
            <person name="Delcher A.L."/>
            <person name="Delehaunty K."/>
            <person name="Do C.B."/>
            <person name="Ebling H."/>
            <person name="Edwards K."/>
            <person name="Eickbush T."/>
            <person name="Evans J.D."/>
            <person name="Filipski A."/>
            <person name="Findeiss S."/>
            <person name="Freyhult E."/>
            <person name="Fulton L."/>
            <person name="Fulton R."/>
            <person name="Garcia A.C."/>
            <person name="Gardiner A."/>
            <person name="Garfield D.A."/>
            <person name="Garvin B.E."/>
            <person name="Gibson G."/>
            <person name="Gilbert D."/>
            <person name="Gnerre S."/>
            <person name="Godfrey J."/>
            <person name="Good R."/>
            <person name="Gotea V."/>
            <person name="Gravely B."/>
            <person name="Greenberg A.J."/>
            <person name="Griffiths-Jones S."/>
            <person name="Gross S."/>
            <person name="Guigo R."/>
            <person name="Gustafson E.A."/>
            <person name="Haerty W."/>
            <person name="Hahn M.W."/>
            <person name="Halligan D.L."/>
            <person name="Halpern A.L."/>
            <person name="Halter G.M."/>
            <person name="Han M.V."/>
            <person name="Heger A."/>
            <person name="Hillier L."/>
            <person name="Hinrichs A.S."/>
            <person name="Holmes I."/>
            <person name="Hoskins R.A."/>
            <person name="Hubisz M.J."/>
            <person name="Hultmark D."/>
            <person name="Huntley M.A."/>
            <person name="Jaffe D.B."/>
            <person name="Jagadeeshan S."/>
            <person name="Jeck W.R."/>
            <person name="Johnson J."/>
            <person name="Jones C.D."/>
            <person name="Jordan W.C."/>
            <person name="Karpen G.H."/>
            <person name="Kataoka E."/>
            <person name="Keightley P.D."/>
            <person name="Kheradpour P."/>
            <person name="Kirkness E.F."/>
            <person name="Koerich L.B."/>
            <person name="Kristiansen K."/>
            <person name="Kudrna D."/>
            <person name="Kulathinal R.J."/>
            <person name="Kumar S."/>
            <person name="Kwok R."/>
            <person name="Lander E."/>
            <person name="Langley C.H."/>
            <person name="Lapoint R."/>
            <person name="Lazzaro B.P."/>
            <person name="Lee S.J."/>
            <person name="Levesque L."/>
            <person name="Li R."/>
            <person name="Lin C.F."/>
            <person name="Lin M.F."/>
            <person name="Lindblad-Toh K."/>
            <person name="Llopart A."/>
            <person name="Long M."/>
            <person name="Low L."/>
            <person name="Lozovsky E."/>
            <person name="Lu J."/>
            <person name="Luo M."/>
            <person name="Machado C.A."/>
            <person name="Makalowski W."/>
            <person name="Marzo M."/>
            <person name="Matsuda M."/>
            <person name="Matzkin L."/>
            <person name="McAllister B."/>
            <person name="McBride C.S."/>
            <person name="McKernan B."/>
            <person name="McKernan K."/>
            <person name="Mendez-Lago M."/>
            <person name="Minx P."/>
            <person name="Mollenhauer M.U."/>
            <person name="Montooth K."/>
            <person name="Mount S.M."/>
            <person name="Mu X."/>
            <person name="Myers E."/>
            <person name="Negre B."/>
            <person name="Newfeld S."/>
            <person name="Nielsen R."/>
            <person name="Noor M.A."/>
            <person name="O'Grady P."/>
            <person name="Pachter L."/>
            <person name="Papaceit M."/>
            <person name="Parisi M.J."/>
            <person name="Parisi M."/>
            <person name="Parts L."/>
            <person name="Pedersen J.S."/>
            <person name="Pesole G."/>
            <person name="Phillippy A.M."/>
            <person name="Ponting C.P."/>
            <person name="Pop M."/>
            <person name="Porcelli D."/>
            <person name="Powell J.R."/>
            <person name="Prohaska S."/>
            <person name="Pruitt K."/>
            <person name="Puig M."/>
            <person name="Quesneville H."/>
            <person name="Ram K.R."/>
            <person name="Rand D."/>
            <person name="Rasmussen M.D."/>
            <person name="Reed L.K."/>
            <person name="Reenan R."/>
            <person name="Reily A."/>
            <person name="Remington K.A."/>
            <person name="Rieger T.T."/>
            <person name="Ritchie M.G."/>
            <person name="Robin C."/>
            <person name="Rogers Y.H."/>
            <person name="Rohde C."/>
            <person name="Rozas J."/>
            <person name="Rubenfield M.J."/>
            <person name="Ruiz A."/>
            <person name="Russo S."/>
            <person name="Salzberg S.L."/>
            <person name="Sanchez-Gracia A."/>
            <person name="Saranga D.J."/>
            <person name="Sato H."/>
            <person name="Schaeffer S.W."/>
            <person name="Schatz M.C."/>
            <person name="Schlenke T."/>
            <person name="Schwartz R."/>
            <person name="Segarra C."/>
            <person name="Singh R.S."/>
            <person name="Sirot L."/>
            <person name="Sirota M."/>
            <person name="Sisneros N.B."/>
            <person name="Smith C.D."/>
            <person name="Smith T.F."/>
            <person name="Spieth J."/>
            <person name="Stage D.E."/>
            <person name="Stark A."/>
            <person name="Stephan W."/>
            <person name="Strausberg R.L."/>
            <person name="Strempel S."/>
            <person name="Sturgill D."/>
            <person name="Sutton G."/>
            <person name="Sutton G.G."/>
            <person name="Tao W."/>
            <person name="Teichmann S."/>
            <person name="Tobari Y.N."/>
            <person name="Tomimura Y."/>
            <person name="Tsolas J.M."/>
            <person name="Valente V.L."/>
            <person name="Venter E."/>
            <person name="Venter J.C."/>
            <person name="Vicario S."/>
            <person name="Vieira F.G."/>
            <person name="Vilella A.J."/>
            <person name="Villasante A."/>
            <person name="Walenz B."/>
            <person name="Wang J."/>
            <person name="Wasserman M."/>
            <person name="Watts T."/>
            <person name="Wilson D."/>
            <person name="Wilson R.K."/>
            <person name="Wing R.A."/>
            <person name="Wolfner M.F."/>
            <person name="Wong A."/>
            <person name="Wong G.K."/>
            <person name="Wu C.I."/>
            <person name="Wu G."/>
            <person name="Yamamoto D."/>
            <person name="Yang H.P."/>
            <person name="Yang S.P."/>
            <person name="Yorke J.A."/>
            <person name="Yoshida K."/>
            <person name="Zdobnov E."/>
            <person name="Zhang P."/>
            <person name="Zhang Y."/>
            <person name="Zimin A.V."/>
            <person name="Baldwin J."/>
            <person name="Abdouelleil A."/>
            <person name="Abdulkadir J."/>
            <person name="Abebe A."/>
            <person name="Abera B."/>
            <person name="Abreu J."/>
            <person name="Acer S.C."/>
            <person name="Aftuck L."/>
            <person name="Alexander A."/>
            <person name="An P."/>
            <person name="Anderson E."/>
            <person name="Anderson S."/>
            <person name="Arachi H."/>
            <person name="Azer M."/>
            <person name="Bachantsang P."/>
            <person name="Barry A."/>
            <person name="Bayul T."/>
            <person name="Berlin A."/>
            <person name="Bessette D."/>
            <person name="Bloom T."/>
            <person name="Blye J."/>
            <person name="Boguslavskiy L."/>
            <person name="Bonnet C."/>
            <person name="Boukhgalter B."/>
            <person name="Bourzgui I."/>
            <person name="Brown A."/>
            <person name="Cahill P."/>
            <person name="Channer S."/>
            <person name="Cheshatsang Y."/>
            <person name="Chuda L."/>
            <person name="Citroen M."/>
            <person name="Collymore A."/>
            <person name="Cooke P."/>
            <person name="Costello M."/>
            <person name="D'Aco K."/>
            <person name="Daza R."/>
            <person name="De Haan G."/>
            <person name="DeGray S."/>
            <person name="DeMaso C."/>
            <person name="Dhargay N."/>
            <person name="Dooley K."/>
            <person name="Dooley E."/>
            <person name="Doricent M."/>
            <person name="Dorje P."/>
            <person name="Dorjee K."/>
            <person name="Dupes A."/>
            <person name="Elong R."/>
            <person name="Falk J."/>
            <person name="Farina A."/>
            <person name="Faro S."/>
            <person name="Ferguson D."/>
            <person name="Fisher S."/>
            <person name="Foley C.D."/>
            <person name="Franke A."/>
            <person name="Friedrich D."/>
            <person name="Gadbois L."/>
            <person name="Gearin G."/>
            <person name="Gearin C.R."/>
            <person name="Giannoukos G."/>
            <person name="Goode T."/>
            <person name="Graham J."/>
            <person name="Grandbois E."/>
            <person name="Grewal S."/>
            <person name="Gyaltsen K."/>
            <person name="Hafez N."/>
            <person name="Hagos B."/>
            <person name="Hall J."/>
            <person name="Henson C."/>
            <person name="Hollinger A."/>
            <person name="Honan T."/>
            <person name="Huard M.D."/>
            <person name="Hughes L."/>
            <person name="Hurhula B."/>
            <person name="Husby M.E."/>
            <person name="Kamat A."/>
            <person name="Kanga B."/>
            <person name="Kashin S."/>
            <person name="Khazanovich D."/>
            <person name="Kisner P."/>
            <person name="Lance K."/>
            <person name="Lara M."/>
            <person name="Lee W."/>
            <person name="Lennon N."/>
            <person name="Letendre F."/>
            <person name="LeVine R."/>
            <person name="Lipovsky A."/>
            <person name="Liu X."/>
            <person name="Liu J."/>
            <person name="Liu S."/>
            <person name="Lokyitsang T."/>
            <person name="Lokyitsang Y."/>
            <person name="Lubonja R."/>
            <person name="Lui A."/>
            <person name="MacDonald P."/>
            <person name="Magnisalis V."/>
            <person name="Maru K."/>
            <person name="Matthews C."/>
            <person name="McCusker W."/>
            <person name="McDonough S."/>
            <person name="Mehta T."/>
            <person name="Meldrim J."/>
            <person name="Meneus L."/>
            <person name="Mihai O."/>
            <person name="Mihalev A."/>
            <person name="Mihova T."/>
            <person name="Mittelman R."/>
            <person name="Mlenga V."/>
            <person name="Montmayeur A."/>
            <person name="Mulrain L."/>
            <person name="Navidi A."/>
            <person name="Naylor J."/>
            <person name="Negash T."/>
            <person name="Nguyen T."/>
            <person name="Nguyen N."/>
            <person name="Nicol R."/>
            <person name="Norbu C."/>
            <person name="Norbu N."/>
            <person name="Novod N."/>
            <person name="O'Neill B."/>
            <person name="Osman S."/>
            <person name="Markiewicz E."/>
            <person name="Oyono O.L."/>
            <person name="Patti C."/>
            <person name="Phunkhang P."/>
            <person name="Pierre F."/>
            <person name="Priest M."/>
            <person name="Raghuraman S."/>
            <person name="Rege F."/>
            <person name="Reyes R."/>
            <person name="Rise C."/>
            <person name="Rogov P."/>
            <person name="Ross K."/>
            <person name="Ryan E."/>
            <person name="Settipalli S."/>
            <person name="Shea T."/>
            <person name="Sherpa N."/>
            <person name="Shi L."/>
            <person name="Shih D."/>
            <person name="Sparrow T."/>
            <person name="Spaulding J."/>
            <person name="Stalker J."/>
            <person name="Stange-Thomann N."/>
            <person name="Stavropoulos S."/>
            <person name="Stone C."/>
            <person name="Strader C."/>
            <person name="Tesfaye S."/>
            <person name="Thomson T."/>
            <person name="Thoulutsang Y."/>
            <person name="Thoulutsang D."/>
            <person name="Topham K."/>
            <person name="Topping I."/>
            <person name="Tsamla T."/>
            <person name="Vassiliev H."/>
            <person name="Vo A."/>
            <person name="Wangchuk T."/>
            <person name="Wangdi T."/>
            <person name="Weiand M."/>
            <person name="Wilkinson J."/>
            <person name="Wilson A."/>
            <person name="Yadav S."/>
            <person name="Young G."/>
            <person name="Yu Q."/>
            <person name="Zembek L."/>
            <person name="Zhong D."/>
            <person name="Zimmer A."/>
            <person name="Zwirko Z."/>
            <person name="Jaffe D.B."/>
            <person name="Alvarez P."/>
            <person name="Brockman W."/>
            <person name="Butler J."/>
            <person name="Chin C."/>
            <person name="Gnerre S."/>
            <person name="Grabherr M."/>
            <person name="Kleber M."/>
            <person name="Mauceli E."/>
            <person name="MacCallum I."/>
        </authorList>
    </citation>
    <scope>NUCLEOTIDE SEQUENCE [LARGE SCALE GENOMIC DNA]</scope>
    <source>
        <strain evidence="2">MSH-3 / Tucson 14011-0111.49</strain>
    </source>
</reference>
<proteinExistence type="predicted"/>
<protein>
    <submittedName>
        <fullName evidence="1">GL13717</fullName>
    </submittedName>
</protein>
<dbReference type="HOGENOM" id="CLU_2624620_0_0_1"/>
<evidence type="ECO:0000313" key="1">
    <source>
        <dbReference type="EMBL" id="EDW38838.1"/>
    </source>
</evidence>
<sequence length="78" mass="8689">MELKLYPELRGDDDAVDVDVVDSFDACPGPGFIAQQQDLVLGPWSLVPGSSRVRLRNVTYYQHDGSRITLRTLKDPQG</sequence>
<name>B4GNV5_DROPE</name>
<gene>
    <name evidence="1" type="primary">Dper\GL13717</name>
    <name evidence="1" type="ORF">Dper_GL13717</name>
</gene>
<organism evidence="2">
    <name type="scientific">Drosophila persimilis</name>
    <name type="common">Fruit fly</name>
    <dbReference type="NCBI Taxonomy" id="7234"/>
    <lineage>
        <taxon>Eukaryota</taxon>
        <taxon>Metazoa</taxon>
        <taxon>Ecdysozoa</taxon>
        <taxon>Arthropoda</taxon>
        <taxon>Hexapoda</taxon>
        <taxon>Insecta</taxon>
        <taxon>Pterygota</taxon>
        <taxon>Neoptera</taxon>
        <taxon>Endopterygota</taxon>
        <taxon>Diptera</taxon>
        <taxon>Brachycera</taxon>
        <taxon>Muscomorpha</taxon>
        <taxon>Ephydroidea</taxon>
        <taxon>Drosophilidae</taxon>
        <taxon>Drosophila</taxon>
        <taxon>Sophophora</taxon>
    </lineage>
</organism>
<accession>B4GNV5</accession>